<keyword evidence="18" id="KW-1015">Disulfide bond</keyword>
<organism evidence="25 26">
    <name type="scientific">Saguinus oedipus</name>
    <name type="common">Cotton-top tamarin</name>
    <name type="synonym">Oedipomidas oedipus</name>
    <dbReference type="NCBI Taxonomy" id="9490"/>
    <lineage>
        <taxon>Eukaryota</taxon>
        <taxon>Metazoa</taxon>
        <taxon>Chordata</taxon>
        <taxon>Craniata</taxon>
        <taxon>Vertebrata</taxon>
        <taxon>Euteleostomi</taxon>
        <taxon>Mammalia</taxon>
        <taxon>Eutheria</taxon>
        <taxon>Euarchontoglires</taxon>
        <taxon>Primates</taxon>
        <taxon>Haplorrhini</taxon>
        <taxon>Platyrrhini</taxon>
        <taxon>Cebidae</taxon>
        <taxon>Callitrichinae</taxon>
        <taxon>Saguinus</taxon>
    </lineage>
</organism>
<evidence type="ECO:0000256" key="11">
    <source>
        <dbReference type="ARBA" id="ARBA00022753"/>
    </source>
</evidence>
<dbReference type="InterPro" id="IPR018485">
    <property type="entry name" value="FGGY_C"/>
</dbReference>
<evidence type="ECO:0000256" key="12">
    <source>
        <dbReference type="ARBA" id="ARBA00022796"/>
    </source>
</evidence>
<evidence type="ECO:0000313" key="25">
    <source>
        <dbReference type="EMBL" id="KAK2120173.1"/>
    </source>
</evidence>
<dbReference type="InterPro" id="IPR007274">
    <property type="entry name" value="Cop_transporter"/>
</dbReference>
<evidence type="ECO:0000256" key="6">
    <source>
        <dbReference type="ARBA" id="ARBA00006921"/>
    </source>
</evidence>
<dbReference type="Gene3D" id="3.30.420.40">
    <property type="match status" value="1"/>
</dbReference>
<comment type="function">
    <text evidence="21">Mobilizes copper(1+) out of the endosomal compartment, making copper(1+) available for export out of the cells.</text>
</comment>
<accession>A0ABQ9WHB1</accession>
<keyword evidence="16" id="KW-0558">Oxidation</keyword>
<evidence type="ECO:0000256" key="1">
    <source>
        <dbReference type="ARBA" id="ARBA00004107"/>
    </source>
</evidence>
<dbReference type="InterPro" id="IPR043129">
    <property type="entry name" value="ATPase_NBD"/>
</dbReference>
<evidence type="ECO:0000256" key="7">
    <source>
        <dbReference type="ARBA" id="ARBA00022448"/>
    </source>
</evidence>
<comment type="catalytic activity">
    <reaction evidence="19">
        <text>Cu(+)(out) = Cu(+)(in)</text>
        <dbReference type="Rhea" id="RHEA:75211"/>
        <dbReference type="ChEBI" id="CHEBI:49552"/>
    </reaction>
</comment>
<protein>
    <recommendedName>
        <fullName evidence="22">Copper transport protein</fullName>
    </recommendedName>
</protein>
<evidence type="ECO:0000256" key="4">
    <source>
        <dbReference type="ARBA" id="ARBA00004520"/>
    </source>
</evidence>
<evidence type="ECO:0000256" key="2">
    <source>
        <dbReference type="ARBA" id="ARBA00004195"/>
    </source>
</evidence>
<evidence type="ECO:0000259" key="24">
    <source>
        <dbReference type="Pfam" id="PF02782"/>
    </source>
</evidence>
<evidence type="ECO:0000256" key="9">
    <source>
        <dbReference type="ARBA" id="ARBA00022553"/>
    </source>
</evidence>
<keyword evidence="15 22" id="KW-0406">Ion transport</keyword>
<keyword evidence="13 22" id="KW-1133">Transmembrane helix</keyword>
<keyword evidence="14 22" id="KW-0186">Copper</keyword>
<evidence type="ECO:0000256" key="13">
    <source>
        <dbReference type="ARBA" id="ARBA00022989"/>
    </source>
</evidence>
<feature type="region of interest" description="Disordered" evidence="23">
    <location>
        <begin position="174"/>
        <end position="201"/>
    </location>
</feature>
<comment type="similarity">
    <text evidence="6 22">Belongs to the copper transporter (Ctr) (TC 1.A.56) family. SLC31A subfamily.</text>
</comment>
<dbReference type="Pfam" id="PF02782">
    <property type="entry name" value="FGGY_C"/>
    <property type="match status" value="1"/>
</dbReference>
<evidence type="ECO:0000256" key="10">
    <source>
        <dbReference type="ARBA" id="ARBA00022692"/>
    </source>
</evidence>
<evidence type="ECO:0000256" key="5">
    <source>
        <dbReference type="ARBA" id="ARBA00004554"/>
    </source>
</evidence>
<feature type="transmembrane region" description="Helical" evidence="22">
    <location>
        <begin position="237"/>
        <end position="254"/>
    </location>
</feature>
<dbReference type="Proteomes" id="UP001266305">
    <property type="component" value="Unassembled WGS sequence"/>
</dbReference>
<evidence type="ECO:0000256" key="23">
    <source>
        <dbReference type="SAM" id="MobiDB-lite"/>
    </source>
</evidence>
<reference evidence="25 26" key="1">
    <citation type="submission" date="2023-05" db="EMBL/GenBank/DDBJ databases">
        <title>B98-5 Cell Line De Novo Hybrid Assembly: An Optical Mapping Approach.</title>
        <authorList>
            <person name="Kananen K."/>
            <person name="Auerbach J.A."/>
            <person name="Kautto E."/>
            <person name="Blachly J.S."/>
        </authorList>
    </citation>
    <scope>NUCLEOTIDE SEQUENCE [LARGE SCALE GENOMIC DNA]</scope>
    <source>
        <strain evidence="25">B95-8</strain>
        <tissue evidence="25">Cell line</tissue>
    </source>
</reference>
<evidence type="ECO:0000256" key="18">
    <source>
        <dbReference type="ARBA" id="ARBA00023157"/>
    </source>
</evidence>
<evidence type="ECO:0000256" key="14">
    <source>
        <dbReference type="ARBA" id="ARBA00023008"/>
    </source>
</evidence>
<keyword evidence="10 22" id="KW-0812">Transmembrane</keyword>
<evidence type="ECO:0000256" key="3">
    <source>
        <dbReference type="ARBA" id="ARBA00004424"/>
    </source>
</evidence>
<keyword evidence="17 22" id="KW-0472">Membrane</keyword>
<feature type="compositionally biased region" description="Low complexity" evidence="23">
    <location>
        <begin position="182"/>
        <end position="198"/>
    </location>
</feature>
<keyword evidence="11" id="KW-0967">Endosome</keyword>
<comment type="catalytic activity">
    <reaction evidence="20">
        <text>Ag(+)(out) = Ag(+)(in)</text>
        <dbReference type="Rhea" id="RHEA:75207"/>
        <dbReference type="ChEBI" id="CHEBI:49468"/>
    </reaction>
</comment>
<keyword evidence="7 22" id="KW-0813">Transport</keyword>
<keyword evidence="9" id="KW-0597">Phosphoprotein</keyword>
<sequence>MLGLPMDPEQRVQEPRHTGFVLGLDVDSSVIRCHVCDQTARPSTSKYYLSRAILKSVAFRNKQLYEMMQKEIHIPVTKMWADGGVCKNDFVMQMTSDLIKENIGRPADVDMSFLGAAYLAGLTIGFWTNKEELKKLRQSEVVFRPQKKCQEYETRSSADSQLFLEKMDHSHHMEMSYTDPNSTMPPSHHHPTTSASHSHGGGDSNMMMMMMPMTFYFGFENVQLLFSGLVINTAGEMAGAFVAVFLLAMFYEGLKIARESLLRKSQVSIRYNSMPVPGPNGTILMETHKTVGQQMLSFPHLLQTVLHIIQVVISYFLMLIFMTYNGYLCIAVAAGAGTGYFLFSWKKAVVVDITEHCH</sequence>
<keyword evidence="26" id="KW-1185">Reference proteome</keyword>
<name>A0ABQ9WHB1_SAGOE</name>
<evidence type="ECO:0000256" key="22">
    <source>
        <dbReference type="RuleBase" id="RU367022"/>
    </source>
</evidence>
<evidence type="ECO:0000256" key="19">
    <source>
        <dbReference type="ARBA" id="ARBA00036192"/>
    </source>
</evidence>
<dbReference type="SUPFAM" id="SSF53067">
    <property type="entry name" value="Actin-like ATPase domain"/>
    <property type="match status" value="1"/>
</dbReference>
<dbReference type="PANTHER" id="PTHR12483">
    <property type="entry name" value="SOLUTE CARRIER FAMILY 31 COPPER TRANSPORTERS"/>
    <property type="match status" value="1"/>
</dbReference>
<evidence type="ECO:0000256" key="17">
    <source>
        <dbReference type="ARBA" id="ARBA00023136"/>
    </source>
</evidence>
<proteinExistence type="inferred from homology"/>
<evidence type="ECO:0000256" key="21">
    <source>
        <dbReference type="ARBA" id="ARBA00037299"/>
    </source>
</evidence>
<dbReference type="EMBL" id="JASSZA010000001">
    <property type="protein sequence ID" value="KAK2120173.1"/>
    <property type="molecule type" value="Genomic_DNA"/>
</dbReference>
<evidence type="ECO:0000256" key="15">
    <source>
        <dbReference type="ARBA" id="ARBA00023065"/>
    </source>
</evidence>
<evidence type="ECO:0000256" key="16">
    <source>
        <dbReference type="ARBA" id="ARBA00023097"/>
    </source>
</evidence>
<keyword evidence="8" id="KW-1003">Cell membrane</keyword>
<dbReference type="PANTHER" id="PTHR12483:SF22">
    <property type="entry name" value="HIGH AFFINITY COPPER UPTAKE PROTEIN 1"/>
    <property type="match status" value="1"/>
</dbReference>
<keyword evidence="12 22" id="KW-0187">Copper transport</keyword>
<dbReference type="Pfam" id="PF04145">
    <property type="entry name" value="Ctr"/>
    <property type="match status" value="1"/>
</dbReference>
<feature type="domain" description="Carbohydrate kinase FGGY C-terminal" evidence="24">
    <location>
        <begin position="42"/>
        <end position="122"/>
    </location>
</feature>
<comment type="subcellular location">
    <subcellularLocation>
        <location evidence="3">Apical cell membrane</location>
        <topology evidence="3">Multi-pass membrane protein</topology>
    </subcellularLocation>
    <subcellularLocation>
        <location evidence="5">Basolateral cell membrane</location>
        <topology evidence="5">Multi-pass membrane protein</topology>
    </subcellularLocation>
    <subcellularLocation>
        <location evidence="4">Early endosome membrane</location>
        <topology evidence="4">Multi-pass membrane protein</topology>
    </subcellularLocation>
    <subcellularLocation>
        <location evidence="1">Late endosome membrane</location>
        <topology evidence="1">Multi-pass membrane protein</topology>
    </subcellularLocation>
    <subcellularLocation>
        <location evidence="22">Membrane</location>
        <topology evidence="22">Multi-pass membrane protein</topology>
    </subcellularLocation>
    <subcellularLocation>
        <location evidence="2">Recycling endosome membrane</location>
        <topology evidence="2">Multi-pass membrane protein</topology>
    </subcellularLocation>
</comment>
<comment type="caution">
    <text evidence="25">The sequence shown here is derived from an EMBL/GenBank/DDBJ whole genome shotgun (WGS) entry which is preliminary data.</text>
</comment>
<gene>
    <name evidence="25" type="ORF">P7K49_001559</name>
</gene>
<evidence type="ECO:0000256" key="20">
    <source>
        <dbReference type="ARBA" id="ARBA00036430"/>
    </source>
</evidence>
<evidence type="ECO:0000313" key="26">
    <source>
        <dbReference type="Proteomes" id="UP001266305"/>
    </source>
</evidence>
<evidence type="ECO:0000256" key="8">
    <source>
        <dbReference type="ARBA" id="ARBA00022475"/>
    </source>
</evidence>